<dbReference type="OrthoDB" id="565904at2759"/>
<evidence type="ECO:0000256" key="2">
    <source>
        <dbReference type="SAM" id="SignalP"/>
    </source>
</evidence>
<dbReference type="InterPro" id="IPR003057">
    <property type="entry name" value="Invtbrt_color"/>
</dbReference>
<dbReference type="PRINTS" id="PR01273">
    <property type="entry name" value="INVTBRTCOLOR"/>
</dbReference>
<organism evidence="4 5">
    <name type="scientific">Diabrotica balteata</name>
    <name type="common">Banded cucumber beetle</name>
    <dbReference type="NCBI Taxonomy" id="107213"/>
    <lineage>
        <taxon>Eukaryota</taxon>
        <taxon>Metazoa</taxon>
        <taxon>Ecdysozoa</taxon>
        <taxon>Arthropoda</taxon>
        <taxon>Hexapoda</taxon>
        <taxon>Insecta</taxon>
        <taxon>Pterygota</taxon>
        <taxon>Neoptera</taxon>
        <taxon>Endopterygota</taxon>
        <taxon>Coleoptera</taxon>
        <taxon>Polyphaga</taxon>
        <taxon>Cucujiformia</taxon>
        <taxon>Chrysomeloidea</taxon>
        <taxon>Chrysomelidae</taxon>
        <taxon>Galerucinae</taxon>
        <taxon>Diabroticina</taxon>
        <taxon>Diabroticites</taxon>
        <taxon>Diabrotica</taxon>
    </lineage>
</organism>
<feature type="signal peptide" evidence="2">
    <location>
        <begin position="1"/>
        <end position="17"/>
    </location>
</feature>
<proteinExistence type="predicted"/>
<keyword evidence="1" id="KW-1015">Disulfide bond</keyword>
<dbReference type="GO" id="GO:0006629">
    <property type="term" value="P:lipid metabolic process"/>
    <property type="evidence" value="ECO:0007669"/>
    <property type="project" value="TreeGrafter"/>
</dbReference>
<protein>
    <recommendedName>
        <fullName evidence="3">Lipocalin/cytosolic fatty-acid binding domain-containing protein</fullName>
    </recommendedName>
</protein>
<feature type="domain" description="Lipocalin/cytosolic fatty-acid binding" evidence="3">
    <location>
        <begin position="36"/>
        <end position="124"/>
    </location>
</feature>
<feature type="chain" id="PRO_5040225284" description="Lipocalin/cytosolic fatty-acid binding domain-containing protein" evidence="2">
    <location>
        <begin position="18"/>
        <end position="313"/>
    </location>
</feature>
<dbReference type="InterPro" id="IPR012674">
    <property type="entry name" value="Calycin"/>
</dbReference>
<evidence type="ECO:0000313" key="4">
    <source>
        <dbReference type="EMBL" id="CAG9837909.1"/>
    </source>
</evidence>
<dbReference type="EMBL" id="OU898282">
    <property type="protein sequence ID" value="CAG9837909.1"/>
    <property type="molecule type" value="Genomic_DNA"/>
</dbReference>
<sequence>MIVLAITLCLLVISAQGQIPVEKCPDVKGVANFDGAAYLGDWYEQARYPTALEDHGRCVVTNIAVDSDGNVKSRTQYINSETNETHVLEGEGTSNSTTGEAKFLVHFLNPDVTVPFWVLGTDYKRYSVGFSCFERDGVTLDLTKAVDYIQVEDVLYLLYKRNIPINIIQTIENIYFHNRFQKLTQGIRVQSGVRQGSLSPLLFNIIMNINISRKNQMYEIDGKIMKQEAKFGYLGIDITSYGDVEKEVRQQSLKASVSGKSLLDRERSKNIRTFNIDDINGWVTKRKQEWNESISRMAEDRIIRIARDKSPNG</sequence>
<evidence type="ECO:0000256" key="1">
    <source>
        <dbReference type="ARBA" id="ARBA00023157"/>
    </source>
</evidence>
<accession>A0A9N9TB38</accession>
<evidence type="ECO:0000313" key="5">
    <source>
        <dbReference type="Proteomes" id="UP001153709"/>
    </source>
</evidence>
<name>A0A9N9TB38_DIABA</name>
<dbReference type="SUPFAM" id="SSF50814">
    <property type="entry name" value="Lipocalins"/>
    <property type="match status" value="1"/>
</dbReference>
<dbReference type="AlphaFoldDB" id="A0A9N9TB38"/>
<reference evidence="4" key="1">
    <citation type="submission" date="2022-01" db="EMBL/GenBank/DDBJ databases">
        <authorList>
            <person name="King R."/>
        </authorList>
    </citation>
    <scope>NUCLEOTIDE SEQUENCE</scope>
</reference>
<dbReference type="Gene3D" id="2.40.128.20">
    <property type="match status" value="1"/>
</dbReference>
<evidence type="ECO:0000259" key="3">
    <source>
        <dbReference type="Pfam" id="PF08212"/>
    </source>
</evidence>
<dbReference type="GO" id="GO:0031409">
    <property type="term" value="F:pigment binding"/>
    <property type="evidence" value="ECO:0007669"/>
    <property type="project" value="InterPro"/>
</dbReference>
<keyword evidence="5" id="KW-1185">Reference proteome</keyword>
<gene>
    <name evidence="4" type="ORF">DIABBA_LOCUS10857</name>
</gene>
<dbReference type="InterPro" id="IPR000566">
    <property type="entry name" value="Lipocln_cytosolic_FA-bd_dom"/>
</dbReference>
<dbReference type="Proteomes" id="UP001153709">
    <property type="component" value="Chromosome 7"/>
</dbReference>
<dbReference type="PANTHER" id="PTHR10612">
    <property type="entry name" value="APOLIPOPROTEIN D"/>
    <property type="match status" value="1"/>
</dbReference>
<keyword evidence="2" id="KW-0732">Signal</keyword>
<dbReference type="GO" id="GO:0000302">
    <property type="term" value="P:response to reactive oxygen species"/>
    <property type="evidence" value="ECO:0007669"/>
    <property type="project" value="TreeGrafter"/>
</dbReference>
<dbReference type="PANTHER" id="PTHR10612:SF34">
    <property type="entry name" value="APOLIPOPROTEIN D"/>
    <property type="match status" value="1"/>
</dbReference>
<dbReference type="Pfam" id="PF08212">
    <property type="entry name" value="Lipocalin_2"/>
    <property type="match status" value="1"/>
</dbReference>
<dbReference type="GO" id="GO:0005737">
    <property type="term" value="C:cytoplasm"/>
    <property type="evidence" value="ECO:0007669"/>
    <property type="project" value="TreeGrafter"/>
</dbReference>